<dbReference type="EMBL" id="OZ075120">
    <property type="protein sequence ID" value="CAL4896186.1"/>
    <property type="molecule type" value="Genomic_DNA"/>
</dbReference>
<gene>
    <name evidence="9" type="ORF">URODEC1_LOCUS6483</name>
</gene>
<dbReference type="PANTHER" id="PTHR48059">
    <property type="entry name" value="POLYGALACTURONASE INHIBITOR 1"/>
    <property type="match status" value="1"/>
</dbReference>
<keyword evidence="3" id="KW-0433">Leucine-rich repeat</keyword>
<keyword evidence="6" id="KW-0472">Membrane</keyword>
<name>A0ABC8VSW6_9POAL</name>
<evidence type="ECO:0000256" key="3">
    <source>
        <dbReference type="ARBA" id="ARBA00022614"/>
    </source>
</evidence>
<sequence length="318" mass="33161">MQRALQQCHSGDRAALLAVKAALGNASYFVSWTPDIPCCHWLGVRCDADATRRVVSLAIMRDAGVTGSIPGAAIARLAALRELLFLHVPGVSGPIPSSLARLSALTDLTISSTGVSGPVPASLGELRALRSLDLSFNSLTGGIPASLAALPNLSAINLGRNSLTGAIPPLLLSKSAGEEAFLTLSHNDLTGTIPPEFAAVSFVQVDLSRNALAGDASFLFGKGKGKRMLVAANLSRNALSFDMSKLELPNRLESLDVSHNEIRGGVPAAAGNLSQLMVFNVSYNRLCGELPSGMASFEVYSFQHNKCLCGAPLPACQA</sequence>
<keyword evidence="4" id="KW-0732">Signal</keyword>
<evidence type="ECO:0000256" key="4">
    <source>
        <dbReference type="ARBA" id="ARBA00022729"/>
    </source>
</evidence>
<dbReference type="Gene3D" id="3.80.10.10">
    <property type="entry name" value="Ribonuclease Inhibitor"/>
    <property type="match status" value="1"/>
</dbReference>
<dbReference type="InterPro" id="IPR013210">
    <property type="entry name" value="LRR_N_plant-typ"/>
</dbReference>
<dbReference type="SUPFAM" id="SSF52058">
    <property type="entry name" value="L domain-like"/>
    <property type="match status" value="1"/>
</dbReference>
<dbReference type="InterPro" id="IPR051848">
    <property type="entry name" value="PGIP"/>
</dbReference>
<evidence type="ECO:0000256" key="7">
    <source>
        <dbReference type="ARBA" id="ARBA00038043"/>
    </source>
</evidence>
<feature type="domain" description="Leucine-rich repeat-containing N-terminal plant-type" evidence="8">
    <location>
        <begin position="10"/>
        <end position="47"/>
    </location>
</feature>
<keyword evidence="5" id="KW-0677">Repeat</keyword>
<evidence type="ECO:0000313" key="9">
    <source>
        <dbReference type="EMBL" id="CAL4896186.1"/>
    </source>
</evidence>
<evidence type="ECO:0000256" key="1">
    <source>
        <dbReference type="ARBA" id="ARBA00004196"/>
    </source>
</evidence>
<evidence type="ECO:0000256" key="2">
    <source>
        <dbReference type="ARBA" id="ARBA00004370"/>
    </source>
</evidence>
<dbReference type="FunFam" id="3.80.10.10:FF:000400">
    <property type="entry name" value="Nuclear pore complex protein NUP107"/>
    <property type="match status" value="1"/>
</dbReference>
<protein>
    <recommendedName>
        <fullName evidence="8">Leucine-rich repeat-containing N-terminal plant-type domain-containing protein</fullName>
    </recommendedName>
</protein>
<evidence type="ECO:0000313" key="10">
    <source>
        <dbReference type="Proteomes" id="UP001497457"/>
    </source>
</evidence>
<evidence type="ECO:0000256" key="6">
    <source>
        <dbReference type="ARBA" id="ARBA00023136"/>
    </source>
</evidence>
<dbReference type="InterPro" id="IPR001611">
    <property type="entry name" value="Leu-rich_rpt"/>
</dbReference>
<proteinExistence type="inferred from homology"/>
<dbReference type="Pfam" id="PF13855">
    <property type="entry name" value="LRR_8"/>
    <property type="match status" value="1"/>
</dbReference>
<dbReference type="AlphaFoldDB" id="A0ABC8VSW6"/>
<keyword evidence="10" id="KW-1185">Reference proteome</keyword>
<evidence type="ECO:0000259" key="8">
    <source>
        <dbReference type="Pfam" id="PF08263"/>
    </source>
</evidence>
<reference evidence="9 10" key="2">
    <citation type="submission" date="2024-10" db="EMBL/GenBank/DDBJ databases">
        <authorList>
            <person name="Ryan C."/>
        </authorList>
    </citation>
    <scope>NUCLEOTIDE SEQUENCE [LARGE SCALE GENOMIC DNA]</scope>
</reference>
<dbReference type="Pfam" id="PF08263">
    <property type="entry name" value="LRRNT_2"/>
    <property type="match status" value="1"/>
</dbReference>
<evidence type="ECO:0000256" key="5">
    <source>
        <dbReference type="ARBA" id="ARBA00022737"/>
    </source>
</evidence>
<organism evidence="9 10">
    <name type="scientific">Urochloa decumbens</name>
    <dbReference type="NCBI Taxonomy" id="240449"/>
    <lineage>
        <taxon>Eukaryota</taxon>
        <taxon>Viridiplantae</taxon>
        <taxon>Streptophyta</taxon>
        <taxon>Embryophyta</taxon>
        <taxon>Tracheophyta</taxon>
        <taxon>Spermatophyta</taxon>
        <taxon>Magnoliopsida</taxon>
        <taxon>Liliopsida</taxon>
        <taxon>Poales</taxon>
        <taxon>Poaceae</taxon>
        <taxon>PACMAD clade</taxon>
        <taxon>Panicoideae</taxon>
        <taxon>Panicodae</taxon>
        <taxon>Paniceae</taxon>
        <taxon>Melinidinae</taxon>
        <taxon>Urochloa</taxon>
    </lineage>
</organism>
<dbReference type="PANTHER" id="PTHR48059:SF3">
    <property type="entry name" value="OS05G0104700 PROTEIN"/>
    <property type="match status" value="1"/>
</dbReference>
<accession>A0ABC8VSW6</accession>
<dbReference type="Proteomes" id="UP001497457">
    <property type="component" value="Chromosome 10rd"/>
</dbReference>
<comment type="subcellular location">
    <subcellularLocation>
        <location evidence="1">Cell envelope</location>
    </subcellularLocation>
    <subcellularLocation>
        <location evidence="2">Membrane</location>
    </subcellularLocation>
</comment>
<dbReference type="InterPro" id="IPR032675">
    <property type="entry name" value="LRR_dom_sf"/>
</dbReference>
<comment type="similarity">
    <text evidence="7">Belongs to the polygalacturonase-inhibiting protein family.</text>
</comment>
<dbReference type="GO" id="GO:0016020">
    <property type="term" value="C:membrane"/>
    <property type="evidence" value="ECO:0007669"/>
    <property type="project" value="UniProtKB-SubCell"/>
</dbReference>
<reference evidence="10" key="1">
    <citation type="submission" date="2024-06" db="EMBL/GenBank/DDBJ databases">
        <authorList>
            <person name="Ryan C."/>
        </authorList>
    </citation>
    <scope>NUCLEOTIDE SEQUENCE [LARGE SCALE GENOMIC DNA]</scope>
</reference>
<dbReference type="Pfam" id="PF00560">
    <property type="entry name" value="LRR_1"/>
    <property type="match status" value="2"/>
</dbReference>